<dbReference type="Proteomes" id="UP000503278">
    <property type="component" value="Chromosome"/>
</dbReference>
<reference evidence="1 2" key="1">
    <citation type="submission" date="2020-04" db="EMBL/GenBank/DDBJ databases">
        <title>Genome sequencing of novel species.</title>
        <authorList>
            <person name="Heo J."/>
            <person name="Kim S.-J."/>
            <person name="Kim J.-S."/>
            <person name="Hong S.-B."/>
            <person name="Kwon S.-W."/>
        </authorList>
    </citation>
    <scope>NUCLEOTIDE SEQUENCE [LARGE SCALE GENOMIC DNA]</scope>
    <source>
        <strain evidence="1 2">F39-2</strain>
    </source>
</reference>
<proteinExistence type="predicted"/>
<dbReference type="RefSeq" id="WP_169608716.1">
    <property type="nucleotide sequence ID" value="NZ_CP051682.1"/>
</dbReference>
<dbReference type="SUPFAM" id="SSF53448">
    <property type="entry name" value="Nucleotide-diphospho-sugar transferases"/>
    <property type="match status" value="1"/>
</dbReference>
<name>A0A7L5E3T9_9SPHI</name>
<evidence type="ECO:0000313" key="1">
    <source>
        <dbReference type="EMBL" id="QJD96949.1"/>
    </source>
</evidence>
<dbReference type="EMBL" id="CP051682">
    <property type="protein sequence ID" value="QJD96949.1"/>
    <property type="molecule type" value="Genomic_DNA"/>
</dbReference>
<accession>A0A7L5E3T9</accession>
<keyword evidence="2" id="KW-1185">Reference proteome</keyword>
<gene>
    <name evidence="1" type="ORF">HH214_14265</name>
</gene>
<dbReference type="InterPro" id="IPR029044">
    <property type="entry name" value="Nucleotide-diphossugar_trans"/>
</dbReference>
<dbReference type="AlphaFoldDB" id="A0A7L5E3T9"/>
<dbReference type="KEGG" id="mrob:HH214_14265"/>
<evidence type="ECO:0000313" key="2">
    <source>
        <dbReference type="Proteomes" id="UP000503278"/>
    </source>
</evidence>
<organism evidence="1 2">
    <name type="scientific">Mucilaginibacter robiniae</name>
    <dbReference type="NCBI Taxonomy" id="2728022"/>
    <lineage>
        <taxon>Bacteria</taxon>
        <taxon>Pseudomonadati</taxon>
        <taxon>Bacteroidota</taxon>
        <taxon>Sphingobacteriia</taxon>
        <taxon>Sphingobacteriales</taxon>
        <taxon>Sphingobacteriaceae</taxon>
        <taxon>Mucilaginibacter</taxon>
    </lineage>
</organism>
<sequence>MSSVICTLFENRYHYGVAALINSLYKQGFRGDIYAGYKGDLPAWAKAAQEVNSSWIGSRTLKVTESLQLHFLPLTTDYHLTNYKPDFMLSLLDGPAKQANCLYYFDPDITVIAPWKFIERWAEGGVAVCEDVNSPLPQHHPHRVAWRKTFKDAGIYLNFKEAFYANGGYLGLCKRDFAFLNVWKAVQEAMGEHIGGLNRSIFKSYAALAPDAQGPFAPFGRTDQDALNAAMEAWDGSVSLIGKEAMAFIPGGAIMPHALGSPKPWDWKPLSRAFSGRPPRIMERKYWESAQGPINLYSNRTIVYKKFSISIAALIGRFYKRA</sequence>
<protein>
    <submittedName>
        <fullName evidence="1">Uncharacterized protein</fullName>
    </submittedName>
</protein>